<dbReference type="InterPro" id="IPR023631">
    <property type="entry name" value="Amidase_dom"/>
</dbReference>
<gene>
    <name evidence="2" type="ORF">PTTW11_07928</name>
</gene>
<dbReference type="SUPFAM" id="SSF75304">
    <property type="entry name" value="Amidase signature (AS) enzymes"/>
    <property type="match status" value="1"/>
</dbReference>
<reference evidence="2" key="1">
    <citation type="submission" date="2021-02" db="EMBL/GenBank/DDBJ databases">
        <authorList>
            <person name="Syme A R."/>
            <person name="Syme A R."/>
            <person name="Moolhuijzen P."/>
        </authorList>
    </citation>
    <scope>NUCLEOTIDE SEQUENCE</scope>
    <source>
        <strain evidence="2">W1-1</strain>
    </source>
</reference>
<accession>A0A6S6W8G8</accession>
<proteinExistence type="predicted"/>
<dbReference type="PANTHER" id="PTHR42678:SF34">
    <property type="entry name" value="OS04G0183300 PROTEIN"/>
    <property type="match status" value="1"/>
</dbReference>
<feature type="domain" description="Amidase" evidence="1">
    <location>
        <begin position="263"/>
        <end position="520"/>
    </location>
</feature>
<evidence type="ECO:0000259" key="1">
    <source>
        <dbReference type="Pfam" id="PF01425"/>
    </source>
</evidence>
<dbReference type="Pfam" id="PF01425">
    <property type="entry name" value="Amidase"/>
    <property type="match status" value="2"/>
</dbReference>
<dbReference type="EMBL" id="HG992983">
    <property type="protein sequence ID" value="CAE7194314.1"/>
    <property type="molecule type" value="Genomic_DNA"/>
</dbReference>
<protein>
    <submittedName>
        <fullName evidence="2">Amidase</fullName>
    </submittedName>
</protein>
<dbReference type="PANTHER" id="PTHR42678">
    <property type="entry name" value="AMIDASE"/>
    <property type="match status" value="1"/>
</dbReference>
<evidence type="ECO:0000313" key="2">
    <source>
        <dbReference type="EMBL" id="CAE7194314.1"/>
    </source>
</evidence>
<dbReference type="AlphaFoldDB" id="A0A6S6W8G8"/>
<feature type="domain" description="Amidase" evidence="1">
    <location>
        <begin position="80"/>
        <end position="233"/>
    </location>
</feature>
<organism evidence="2 3">
    <name type="scientific">Pyrenophora teres f. teres</name>
    <dbReference type="NCBI Taxonomy" id="97479"/>
    <lineage>
        <taxon>Eukaryota</taxon>
        <taxon>Fungi</taxon>
        <taxon>Dikarya</taxon>
        <taxon>Ascomycota</taxon>
        <taxon>Pezizomycotina</taxon>
        <taxon>Dothideomycetes</taxon>
        <taxon>Pleosporomycetidae</taxon>
        <taxon>Pleosporales</taxon>
        <taxon>Pleosporineae</taxon>
        <taxon>Pleosporaceae</taxon>
        <taxon>Pyrenophora</taxon>
    </lineage>
</organism>
<dbReference type="InterPro" id="IPR036928">
    <property type="entry name" value="AS_sf"/>
</dbReference>
<name>A0A6S6W8G8_9PLEO</name>
<sequence length="548" mass="58877">MYTNILRYKPSISITTLPEPRIRYQRQRNMLDIYQDKKTSATDSKIDSRSIIHTASLLRHTPLSTLNYLLTTQQLTSRTLTEYSLHLIASTNPTYNHTLDTSPIAIDTATTLDTALQRRSALHGIPILLKDNIPTLGDSMNTACGSLALVGAVPSEEAEVVGALRAAGAVVVGKGNMAEWAGFRSTSGCSGWSARGGQTTGLFYPRMKASGSSGGCAVAVGLGVVGAALGTEVCFFNDFYGSMIAFLIWSGLVADKKSQTCYSIVSPAEKSGIIGFKPTRGLLSSKGLIHASKRLDTVGVLARTVLDTQLVLTNILKHSHHMYEPTKQALLRDLDIAISTPCIHGIRIAIPCPYTLREFQNLSPFKTLAFDNLVLSLKEAGATVIRNVAIPGAPVWASLSLPEQTILFYADMKASINAYLSSLTTNPYNITDLASLIAFTKHHPDEQYPRRNVEGLENAQAADLDASLYKKMLEKEDYFINGEGGIHAALTACCADVIILPTLSPTMQMLAAKAGSPVMSVPMGIFPVDTIVEKDEGSGLVSVAPGIP</sequence>
<dbReference type="Proteomes" id="UP000472372">
    <property type="component" value="Chromosome 7"/>
</dbReference>
<dbReference type="Gene3D" id="3.90.1300.10">
    <property type="entry name" value="Amidase signature (AS) domain"/>
    <property type="match status" value="1"/>
</dbReference>
<evidence type="ECO:0000313" key="3">
    <source>
        <dbReference type="Proteomes" id="UP000472372"/>
    </source>
</evidence>